<dbReference type="OrthoDB" id="202234at2759"/>
<keyword evidence="1" id="KW-0812">Transmembrane</keyword>
<name>A0A9J6GS54_HAELO</name>
<keyword evidence="3" id="KW-1185">Reference proteome</keyword>
<gene>
    <name evidence="2" type="ORF">HPB48_003418</name>
</gene>
<dbReference type="AlphaFoldDB" id="A0A9J6GS54"/>
<proteinExistence type="predicted"/>
<keyword evidence="1" id="KW-0472">Membrane</keyword>
<sequence>MSYQQLFEPCVPAVKKWFLYSVPIAVLLLLAGSVSVDRESGRSGRQAVNAKLRDVSQGNFPANAKLRTHPFKKEAFDMAVNCQVAIIPVIFPRGHDDRIATVITPVLYTDKFTEIAREGQNIMQWRIDSEMASAEPSESW</sequence>
<evidence type="ECO:0000313" key="3">
    <source>
        <dbReference type="Proteomes" id="UP000821853"/>
    </source>
</evidence>
<organism evidence="2 3">
    <name type="scientific">Haemaphysalis longicornis</name>
    <name type="common">Bush tick</name>
    <dbReference type="NCBI Taxonomy" id="44386"/>
    <lineage>
        <taxon>Eukaryota</taxon>
        <taxon>Metazoa</taxon>
        <taxon>Ecdysozoa</taxon>
        <taxon>Arthropoda</taxon>
        <taxon>Chelicerata</taxon>
        <taxon>Arachnida</taxon>
        <taxon>Acari</taxon>
        <taxon>Parasitiformes</taxon>
        <taxon>Ixodida</taxon>
        <taxon>Ixodoidea</taxon>
        <taxon>Ixodidae</taxon>
        <taxon>Haemaphysalinae</taxon>
        <taxon>Haemaphysalis</taxon>
    </lineage>
</organism>
<evidence type="ECO:0000256" key="1">
    <source>
        <dbReference type="SAM" id="Phobius"/>
    </source>
</evidence>
<reference evidence="2 3" key="1">
    <citation type="journal article" date="2020" name="Cell">
        <title>Large-Scale Comparative Analyses of Tick Genomes Elucidate Their Genetic Diversity and Vector Capacities.</title>
        <authorList>
            <consortium name="Tick Genome and Microbiome Consortium (TIGMIC)"/>
            <person name="Jia N."/>
            <person name="Wang J."/>
            <person name="Shi W."/>
            <person name="Du L."/>
            <person name="Sun Y."/>
            <person name="Zhan W."/>
            <person name="Jiang J.F."/>
            <person name="Wang Q."/>
            <person name="Zhang B."/>
            <person name="Ji P."/>
            <person name="Bell-Sakyi L."/>
            <person name="Cui X.M."/>
            <person name="Yuan T.T."/>
            <person name="Jiang B.G."/>
            <person name="Yang W.F."/>
            <person name="Lam T.T."/>
            <person name="Chang Q.C."/>
            <person name="Ding S.J."/>
            <person name="Wang X.J."/>
            <person name="Zhu J.G."/>
            <person name="Ruan X.D."/>
            <person name="Zhao L."/>
            <person name="Wei J.T."/>
            <person name="Ye R.Z."/>
            <person name="Que T.C."/>
            <person name="Du C.H."/>
            <person name="Zhou Y.H."/>
            <person name="Cheng J.X."/>
            <person name="Dai P.F."/>
            <person name="Guo W.B."/>
            <person name="Han X.H."/>
            <person name="Huang E.J."/>
            <person name="Li L.F."/>
            <person name="Wei W."/>
            <person name="Gao Y.C."/>
            <person name="Liu J.Z."/>
            <person name="Shao H.Z."/>
            <person name="Wang X."/>
            <person name="Wang C.C."/>
            <person name="Yang T.C."/>
            <person name="Huo Q.B."/>
            <person name="Li W."/>
            <person name="Chen H.Y."/>
            <person name="Chen S.E."/>
            <person name="Zhou L.G."/>
            <person name="Ni X.B."/>
            <person name="Tian J.H."/>
            <person name="Sheng Y."/>
            <person name="Liu T."/>
            <person name="Pan Y.S."/>
            <person name="Xia L.Y."/>
            <person name="Li J."/>
            <person name="Zhao F."/>
            <person name="Cao W.C."/>
        </authorList>
    </citation>
    <scope>NUCLEOTIDE SEQUENCE [LARGE SCALE GENOMIC DNA]</scope>
    <source>
        <strain evidence="2">HaeL-2018</strain>
    </source>
</reference>
<protein>
    <submittedName>
        <fullName evidence="2">Uncharacterized protein</fullName>
    </submittedName>
</protein>
<dbReference type="Proteomes" id="UP000821853">
    <property type="component" value="Unassembled WGS sequence"/>
</dbReference>
<keyword evidence="1" id="KW-1133">Transmembrane helix</keyword>
<accession>A0A9J6GS54</accession>
<feature type="transmembrane region" description="Helical" evidence="1">
    <location>
        <begin position="17"/>
        <end position="36"/>
    </location>
</feature>
<comment type="caution">
    <text evidence="2">The sequence shown here is derived from an EMBL/GenBank/DDBJ whole genome shotgun (WGS) entry which is preliminary data.</text>
</comment>
<dbReference type="VEuPathDB" id="VectorBase:HLOH_047202"/>
<evidence type="ECO:0000313" key="2">
    <source>
        <dbReference type="EMBL" id="KAH9377319.1"/>
    </source>
</evidence>
<dbReference type="EMBL" id="JABSTR010000008">
    <property type="protein sequence ID" value="KAH9377319.1"/>
    <property type="molecule type" value="Genomic_DNA"/>
</dbReference>